<dbReference type="Proteomes" id="UP001327560">
    <property type="component" value="Chromosome 7"/>
</dbReference>
<evidence type="ECO:0000313" key="2">
    <source>
        <dbReference type="EMBL" id="WOL14709.1"/>
    </source>
</evidence>
<proteinExistence type="predicted"/>
<protein>
    <submittedName>
        <fullName evidence="2">Uncharacterized protein</fullName>
    </submittedName>
</protein>
<evidence type="ECO:0000256" key="1">
    <source>
        <dbReference type="SAM" id="MobiDB-lite"/>
    </source>
</evidence>
<gene>
    <name evidence="2" type="ORF">Cni_G23490</name>
</gene>
<feature type="region of interest" description="Disordered" evidence="1">
    <location>
        <begin position="118"/>
        <end position="145"/>
    </location>
</feature>
<organism evidence="2 3">
    <name type="scientific">Canna indica</name>
    <name type="common">Indian-shot</name>
    <dbReference type="NCBI Taxonomy" id="4628"/>
    <lineage>
        <taxon>Eukaryota</taxon>
        <taxon>Viridiplantae</taxon>
        <taxon>Streptophyta</taxon>
        <taxon>Embryophyta</taxon>
        <taxon>Tracheophyta</taxon>
        <taxon>Spermatophyta</taxon>
        <taxon>Magnoliopsida</taxon>
        <taxon>Liliopsida</taxon>
        <taxon>Zingiberales</taxon>
        <taxon>Cannaceae</taxon>
        <taxon>Canna</taxon>
    </lineage>
</organism>
<reference evidence="2 3" key="1">
    <citation type="submission" date="2023-10" db="EMBL/GenBank/DDBJ databases">
        <title>Chromosome-scale genome assembly provides insights into flower coloration mechanisms of Canna indica.</title>
        <authorList>
            <person name="Li C."/>
        </authorList>
    </citation>
    <scope>NUCLEOTIDE SEQUENCE [LARGE SCALE GENOMIC DNA]</scope>
    <source>
        <tissue evidence="2">Flower</tissue>
    </source>
</reference>
<evidence type="ECO:0000313" key="3">
    <source>
        <dbReference type="Proteomes" id="UP001327560"/>
    </source>
</evidence>
<keyword evidence="3" id="KW-1185">Reference proteome</keyword>
<accession>A0AAQ3KU04</accession>
<name>A0AAQ3KU04_9LILI</name>
<dbReference type="EMBL" id="CP136896">
    <property type="protein sequence ID" value="WOL14709.1"/>
    <property type="molecule type" value="Genomic_DNA"/>
</dbReference>
<dbReference type="AlphaFoldDB" id="A0AAQ3KU04"/>
<sequence length="145" mass="15801">MVRLVNNLMPINRDSIASTPSFASFAFGDSFCCNLGILLLSAVGFQSKSSNRRSAMSTEYLVAEKEYQPPRYDHLQKKLSSMKKSWSTDSLASLSGGNKTCVCAPTKHVGSFRCRHHRHSSSVSLSQGQPPAPPKSSSTEDGETK</sequence>